<dbReference type="TCDB" id="9.B.128.2.1">
    <property type="family name" value="the o-antigen polymerase, wzye (wzye) family"/>
</dbReference>
<feature type="transmembrane region" description="Helical" evidence="1">
    <location>
        <begin position="281"/>
        <end position="300"/>
    </location>
</feature>
<feature type="transmembrane region" description="Helical" evidence="1">
    <location>
        <begin position="257"/>
        <end position="274"/>
    </location>
</feature>
<dbReference type="OrthoDB" id="7293578at2"/>
<dbReference type="Proteomes" id="UP000001511">
    <property type="component" value="Chromosome"/>
</dbReference>
<protein>
    <recommendedName>
        <fullName evidence="4">Oligosaccharide repeat unit polymerase</fullName>
    </recommendedName>
</protein>
<dbReference type="KEGG" id="naz:Aazo_4920"/>
<proteinExistence type="predicted"/>
<keyword evidence="1" id="KW-0472">Membrane</keyword>
<gene>
    <name evidence="2" type="ordered locus">Aazo_4920</name>
</gene>
<keyword evidence="1" id="KW-1133">Transmembrane helix</keyword>
<evidence type="ECO:0008006" key="4">
    <source>
        <dbReference type="Google" id="ProtNLM"/>
    </source>
</evidence>
<feature type="transmembrane region" description="Helical" evidence="1">
    <location>
        <begin position="232"/>
        <end position="251"/>
    </location>
</feature>
<dbReference type="EMBL" id="CP002059">
    <property type="protein sequence ID" value="ADI66056.1"/>
    <property type="molecule type" value="Genomic_DNA"/>
</dbReference>
<evidence type="ECO:0000256" key="1">
    <source>
        <dbReference type="SAM" id="Phobius"/>
    </source>
</evidence>
<feature type="transmembrane region" description="Helical" evidence="1">
    <location>
        <begin position="204"/>
        <end position="225"/>
    </location>
</feature>
<organism evidence="2 3">
    <name type="scientific">Nostoc azollae (strain 0708)</name>
    <name type="common">Anabaena azollae (strain 0708)</name>
    <dbReference type="NCBI Taxonomy" id="551115"/>
    <lineage>
        <taxon>Bacteria</taxon>
        <taxon>Bacillati</taxon>
        <taxon>Cyanobacteriota</taxon>
        <taxon>Cyanophyceae</taxon>
        <taxon>Nostocales</taxon>
        <taxon>Nostocaceae</taxon>
        <taxon>Trichormus</taxon>
    </lineage>
</organism>
<feature type="transmembrane region" description="Helical" evidence="1">
    <location>
        <begin position="397"/>
        <end position="418"/>
    </location>
</feature>
<feature type="transmembrane region" description="Helical" evidence="1">
    <location>
        <begin position="154"/>
        <end position="172"/>
    </location>
</feature>
<feature type="transmembrane region" description="Helical" evidence="1">
    <location>
        <begin position="116"/>
        <end position="134"/>
    </location>
</feature>
<feature type="transmembrane region" description="Helical" evidence="1">
    <location>
        <begin position="456"/>
        <end position="475"/>
    </location>
</feature>
<feature type="transmembrane region" description="Helical" evidence="1">
    <location>
        <begin position="24"/>
        <end position="45"/>
    </location>
</feature>
<evidence type="ECO:0000313" key="3">
    <source>
        <dbReference type="Proteomes" id="UP000001511"/>
    </source>
</evidence>
<feature type="transmembrane region" description="Helical" evidence="1">
    <location>
        <begin position="430"/>
        <end position="450"/>
    </location>
</feature>
<dbReference type="HOGENOM" id="CLU_578509_0_0_3"/>
<sequence length="481" mass="53663">MNISSHPYYPEPGSTNQRKGFAKATWFGTLAFLAGLVLAFTSISLDLNPSLMVRQVAIEVGIAIGVSIFFDSRRGWNNLFRGDLACMVALYFLTLIEFLYPQTKFDQLLTPEQTKHAIEALLIGFAGLAIGRHINFFKPALPQWLDCSNIPDKALFRFFLISAFLAYFYMFMSVDFNPVKLIEALLGPRFGVPWGRGRLGDWRVFLSELKLFSFVIPSLTGIIWNRRQSFRGWQIFLVIFIFAFTLFEGFAGGTRNVLGSYIATFLGGYLLTLKRPNIFKVVIPIAIMGYLIVFATRHMLGFREMGISRYLATAAYDTQKVQGTLAVDYNLNSIGLLVDAFPTKHDFLGLELLVVFLTKPIPRILWPDKPEGLSISIEEVVGADGWTVAATYVGESYMMGGIVAVILISLCIGVLANWWSRTAAFNTTGYSIVVNALGFFTSVISMRSLIALTTSMLPILGLIFIAKTFPGLLGVKRLRQK</sequence>
<feature type="transmembrane region" description="Helical" evidence="1">
    <location>
        <begin position="51"/>
        <end position="70"/>
    </location>
</feature>
<dbReference type="STRING" id="551115.Aazo_4920"/>
<accession>D7DZ35</accession>
<dbReference type="eggNOG" id="ENOG502ZBC5">
    <property type="taxonomic scope" value="Bacteria"/>
</dbReference>
<dbReference type="AlphaFoldDB" id="D7DZ35"/>
<feature type="transmembrane region" description="Helical" evidence="1">
    <location>
        <begin position="82"/>
        <end position="100"/>
    </location>
</feature>
<keyword evidence="3" id="KW-1185">Reference proteome</keyword>
<keyword evidence="1" id="KW-0812">Transmembrane</keyword>
<reference evidence="2 3" key="1">
    <citation type="journal article" date="2010" name="PLoS ONE">
        <title>Genome erosion in a nitrogen-fixing vertically transmitted endosymbiotic multicellular cyanobacterium.</title>
        <authorList>
            <person name="Ran L."/>
            <person name="Larsson J."/>
            <person name="Vigil-Stenman T."/>
            <person name="Nylander J.A."/>
            <person name="Ininbergs K."/>
            <person name="Zheng W.W."/>
            <person name="Lapidus A."/>
            <person name="Lowry S."/>
            <person name="Haselkorn R."/>
            <person name="Bergman B."/>
        </authorList>
    </citation>
    <scope>NUCLEOTIDE SEQUENCE [LARGE SCALE GENOMIC DNA]</scope>
    <source>
        <strain evidence="2 3">0708</strain>
    </source>
</reference>
<evidence type="ECO:0000313" key="2">
    <source>
        <dbReference type="EMBL" id="ADI66056.1"/>
    </source>
</evidence>
<name>D7DZ35_NOSA0</name>
<dbReference type="RefSeq" id="WP_013193066.1">
    <property type="nucleotide sequence ID" value="NC_014248.1"/>
</dbReference>